<evidence type="ECO:0000313" key="2">
    <source>
        <dbReference type="Proteomes" id="UP001152888"/>
    </source>
</evidence>
<accession>A0A9P0K9Y9</accession>
<evidence type="ECO:0000313" key="1">
    <source>
        <dbReference type="EMBL" id="CAH1971009.1"/>
    </source>
</evidence>
<protein>
    <submittedName>
        <fullName evidence="1">Uncharacterized protein</fullName>
    </submittedName>
</protein>
<dbReference type="AlphaFoldDB" id="A0A9P0K9Y9"/>
<dbReference type="EMBL" id="CAKOFQ010006781">
    <property type="protein sequence ID" value="CAH1971009.1"/>
    <property type="molecule type" value="Genomic_DNA"/>
</dbReference>
<dbReference type="Proteomes" id="UP001152888">
    <property type="component" value="Unassembled WGS sequence"/>
</dbReference>
<reference evidence="1" key="1">
    <citation type="submission" date="2022-03" db="EMBL/GenBank/DDBJ databases">
        <authorList>
            <person name="Sayadi A."/>
        </authorList>
    </citation>
    <scope>NUCLEOTIDE SEQUENCE</scope>
</reference>
<sequence>MEFWYTKNRKKRLIIRKRRNIFLDKRISKKNQETSYRR</sequence>
<proteinExistence type="predicted"/>
<organism evidence="1 2">
    <name type="scientific">Acanthoscelides obtectus</name>
    <name type="common">Bean weevil</name>
    <name type="synonym">Bruchus obtectus</name>
    <dbReference type="NCBI Taxonomy" id="200917"/>
    <lineage>
        <taxon>Eukaryota</taxon>
        <taxon>Metazoa</taxon>
        <taxon>Ecdysozoa</taxon>
        <taxon>Arthropoda</taxon>
        <taxon>Hexapoda</taxon>
        <taxon>Insecta</taxon>
        <taxon>Pterygota</taxon>
        <taxon>Neoptera</taxon>
        <taxon>Endopterygota</taxon>
        <taxon>Coleoptera</taxon>
        <taxon>Polyphaga</taxon>
        <taxon>Cucujiformia</taxon>
        <taxon>Chrysomeloidea</taxon>
        <taxon>Chrysomelidae</taxon>
        <taxon>Bruchinae</taxon>
        <taxon>Bruchini</taxon>
        <taxon>Acanthoscelides</taxon>
    </lineage>
</organism>
<keyword evidence="2" id="KW-1185">Reference proteome</keyword>
<comment type="caution">
    <text evidence="1">The sequence shown here is derived from an EMBL/GenBank/DDBJ whole genome shotgun (WGS) entry which is preliminary data.</text>
</comment>
<gene>
    <name evidence="1" type="ORF">ACAOBT_LOCUS9228</name>
</gene>
<name>A0A9P0K9Y9_ACAOB</name>